<protein>
    <recommendedName>
        <fullName evidence="3">Pirin</fullName>
    </recommendedName>
</protein>
<dbReference type="Proteomes" id="UP000221168">
    <property type="component" value="Unassembled WGS sequence"/>
</dbReference>
<dbReference type="Pfam" id="PF04796">
    <property type="entry name" value="RepA_C"/>
    <property type="match status" value="1"/>
</dbReference>
<dbReference type="RefSeq" id="WP_099308720.1">
    <property type="nucleotide sequence ID" value="NZ_PDVP01000026.1"/>
</dbReference>
<sequence length="349" mass="39797">MDYHIRDTDLLDKLEAARGKALFTTVAQHLEHVQKERDEEKIKAEARAAELAALPRDARRRAIIREVIESDGPGPENLRFMPTPLAICGLPYRRLPTTQDEFIREQGKMRVVVSPGKVTDPNGKRILQPIPWGPKARLIMAHLSTEALRNNSPMIETASSFTAFMRDLGFERRGGVRGNIRPFKEQLQSLAACRMEIAAWNGKTSASVDVKPFSKMQLWFSDNPDQQSLWPNTVQFSEDFYKALQKHALPVDVRALKAFSNSARKLDLLFWITYRITRLESKLILDWKPLKDQFGEGFTRERAFKAQMAEDLASVLELFPKLPIKLTDRGLEMENADAKALSIPRRITT</sequence>
<accession>A0A2G1QGQ5</accession>
<dbReference type="InterPro" id="IPR006881">
    <property type="entry name" value="RepA_C"/>
</dbReference>
<dbReference type="EMBL" id="PDVP01000026">
    <property type="protein sequence ID" value="PHP64693.1"/>
    <property type="molecule type" value="Genomic_DNA"/>
</dbReference>
<organism evidence="1 2">
    <name type="scientific">Zhengella mangrovi</name>
    <dbReference type="NCBI Taxonomy" id="1982044"/>
    <lineage>
        <taxon>Bacteria</taxon>
        <taxon>Pseudomonadati</taxon>
        <taxon>Pseudomonadota</taxon>
        <taxon>Alphaproteobacteria</taxon>
        <taxon>Hyphomicrobiales</taxon>
        <taxon>Notoacmeibacteraceae</taxon>
        <taxon>Zhengella</taxon>
    </lineage>
</organism>
<evidence type="ECO:0000313" key="2">
    <source>
        <dbReference type="Proteomes" id="UP000221168"/>
    </source>
</evidence>
<gene>
    <name evidence="1" type="ORF">CSC94_22975</name>
</gene>
<dbReference type="AlphaFoldDB" id="A0A2G1QGQ5"/>
<dbReference type="OrthoDB" id="932750at2"/>
<proteinExistence type="predicted"/>
<keyword evidence="2" id="KW-1185">Reference proteome</keyword>
<evidence type="ECO:0008006" key="3">
    <source>
        <dbReference type="Google" id="ProtNLM"/>
    </source>
</evidence>
<evidence type="ECO:0000313" key="1">
    <source>
        <dbReference type="EMBL" id="PHP64693.1"/>
    </source>
</evidence>
<name>A0A2G1QGQ5_9HYPH</name>
<comment type="caution">
    <text evidence="1">The sequence shown here is derived from an EMBL/GenBank/DDBJ whole genome shotgun (WGS) entry which is preliminary data.</text>
</comment>
<reference evidence="1 2" key="1">
    <citation type="submission" date="2017-10" db="EMBL/GenBank/DDBJ databases">
        <title>Sedimentibacterium mangrovi gen. nov., sp. nov., a novel member of family Phyllobacteriacea isolated from mangrove sediment.</title>
        <authorList>
            <person name="Liao H."/>
            <person name="Tian Y."/>
        </authorList>
    </citation>
    <scope>NUCLEOTIDE SEQUENCE [LARGE SCALE GENOMIC DNA]</scope>
    <source>
        <strain evidence="1 2">X9-2-2</strain>
    </source>
</reference>